<evidence type="ECO:0000313" key="3">
    <source>
        <dbReference type="EMBL" id="GBG90959.1"/>
    </source>
</evidence>
<keyword evidence="4" id="KW-1185">Reference proteome</keyword>
<dbReference type="EMBL" id="BFEA01000857">
    <property type="protein sequence ID" value="GBG90959.1"/>
    <property type="molecule type" value="Genomic_DNA"/>
</dbReference>
<feature type="domain" description="DUF659" evidence="2">
    <location>
        <begin position="397"/>
        <end position="507"/>
    </location>
</feature>
<dbReference type="AlphaFoldDB" id="A0A388M929"/>
<name>A0A388M929_CHABU</name>
<gene>
    <name evidence="3" type="ORF">CBR_g51563</name>
</gene>
<feature type="compositionally biased region" description="Low complexity" evidence="1">
    <location>
        <begin position="975"/>
        <end position="1012"/>
    </location>
</feature>
<dbReference type="OrthoDB" id="10057873at2759"/>
<feature type="compositionally biased region" description="Basic and acidic residues" evidence="1">
    <location>
        <begin position="154"/>
        <end position="173"/>
    </location>
</feature>
<feature type="region of interest" description="Disordered" evidence="1">
    <location>
        <begin position="1"/>
        <end position="174"/>
    </location>
</feature>
<feature type="compositionally biased region" description="Gly residues" evidence="1">
    <location>
        <begin position="112"/>
        <end position="122"/>
    </location>
</feature>
<organism evidence="3 4">
    <name type="scientific">Chara braunii</name>
    <name type="common">Braun's stonewort</name>
    <dbReference type="NCBI Taxonomy" id="69332"/>
    <lineage>
        <taxon>Eukaryota</taxon>
        <taxon>Viridiplantae</taxon>
        <taxon>Streptophyta</taxon>
        <taxon>Charophyceae</taxon>
        <taxon>Charales</taxon>
        <taxon>Characeae</taxon>
        <taxon>Chara</taxon>
    </lineage>
</organism>
<feature type="compositionally biased region" description="Basic residues" evidence="1">
    <location>
        <begin position="906"/>
        <end position="917"/>
    </location>
</feature>
<feature type="compositionally biased region" description="Basic and acidic residues" evidence="1">
    <location>
        <begin position="51"/>
        <end position="74"/>
    </location>
</feature>
<feature type="region of interest" description="Disordered" evidence="1">
    <location>
        <begin position="197"/>
        <end position="295"/>
    </location>
</feature>
<feature type="compositionally biased region" description="Acidic residues" evidence="1">
    <location>
        <begin position="1014"/>
        <end position="1041"/>
    </location>
</feature>
<feature type="compositionally biased region" description="Gly residues" evidence="1">
    <location>
        <begin position="91"/>
        <end position="103"/>
    </location>
</feature>
<feature type="compositionally biased region" description="Gly residues" evidence="1">
    <location>
        <begin position="732"/>
        <end position="741"/>
    </location>
</feature>
<feature type="region of interest" description="Disordered" evidence="1">
    <location>
        <begin position="777"/>
        <end position="813"/>
    </location>
</feature>
<comment type="caution">
    <text evidence="3">The sequence shown here is derived from an EMBL/GenBank/DDBJ whole genome shotgun (WGS) entry which is preliminary data.</text>
</comment>
<feature type="region of interest" description="Disordered" evidence="1">
    <location>
        <begin position="890"/>
        <end position="1041"/>
    </location>
</feature>
<dbReference type="InterPro" id="IPR007021">
    <property type="entry name" value="DUF659"/>
</dbReference>
<evidence type="ECO:0000313" key="4">
    <source>
        <dbReference type="Proteomes" id="UP000265515"/>
    </source>
</evidence>
<sequence>MKGQRRRPVAQETNKRGGEVGKSGEAIGESGSRGREGGGEESGSTRNGSRMGREVGGKSGEGSREVGIREERQEVGGGKSVGSRGREVRGGKSGWGGKSGVGKLGRAVGMGRDVGTGAGKSGYGSRWREVGTSGKGSRGRDDGGGESGSTRNGSRMESRMGREVGKSDGEINFEHPLNWRLPGIAVREPLLVPVRDLARGGRGPQRQDRAGQAAEGRRHGVGSSRGAGPSRGVGPHDEGSSGVHTEGRGDGAEGTLTRQFDPMGKRVCDPSGAAGPTRACREADGSSRAPQDEQQWWRSRMLQRARDEGIQVPADLEEGLAIAPVEGRQARHQVPHLTQTRLDEWVQHPIQYDLDMAYIRFFVGCGVPFNIARSEWYVALHDAYLSQFSGPYRPRQPQYEFLWTTLLSMLYAELDERLRYHRESWSEGVTSMTDGWSTQANRPLCNYLVAGRLGASLYRVEDMFGRERTGAGLCRRWRELILEIGAEHVVAICTDNAWGVEQLEKLVFCHWNLKLLKSSHTREGFIGAGLPGVGLTDVERRAEDFARYEPDEMAPGTYDPAEIEREADRLRRQPRGRRLVRAATALAHQIRHQGGEAVQGEDVIDDDVSWLTEPYRGDGFLEQENPVTVSPTGRVLPPRAADDCSGIPATTLAPEAGPTACVWTMQTTYWVAPMQTMRAREGIVQQGPFVRLPVRERQARLEPFELGRRHPPGTCTIFLPSVHGHRRQVRLAGGGDGGQPVAGGAAPREGGLDREELAHDLAAAGHSAEEIREALERYPGRDRRGTPQQGMHARQRLDVGHTRASPSLPLPPPDPSLALDIAGAGPHGAPVTDTQVAGGESSGVRECDSPGTGLRHPISHAGVIARTTMPLPPRDPSIVIEPLRPFVGRKRKAGGALGHEGGRAAGRGRGRGRPPRRGRGEGRGRARGGGASAQRTPAGGRGDHERAPPPASSTGEGEEGIAQCLAKRRRADALTTTAPTPASSSGSSTSASSSGSSTSASFSGSSTSASSGDLDFDGREEEEGPEGDAEVDEGEGDVSSA</sequence>
<protein>
    <recommendedName>
        <fullName evidence="2">DUF659 domain-containing protein</fullName>
    </recommendedName>
</protein>
<dbReference type="Proteomes" id="UP000265515">
    <property type="component" value="Unassembled WGS sequence"/>
</dbReference>
<proteinExistence type="predicted"/>
<evidence type="ECO:0000259" key="2">
    <source>
        <dbReference type="Pfam" id="PF04937"/>
    </source>
</evidence>
<dbReference type="Gramene" id="GBG90959">
    <property type="protein sequence ID" value="GBG90959"/>
    <property type="gene ID" value="CBR_g51563"/>
</dbReference>
<dbReference type="Pfam" id="PF04937">
    <property type="entry name" value="DUF659"/>
    <property type="match status" value="1"/>
</dbReference>
<reference evidence="3 4" key="1">
    <citation type="journal article" date="2018" name="Cell">
        <title>The Chara Genome: Secondary Complexity and Implications for Plant Terrestrialization.</title>
        <authorList>
            <person name="Nishiyama T."/>
            <person name="Sakayama H."/>
            <person name="Vries J.D."/>
            <person name="Buschmann H."/>
            <person name="Saint-Marcoux D."/>
            <person name="Ullrich K.K."/>
            <person name="Haas F.B."/>
            <person name="Vanderstraeten L."/>
            <person name="Becker D."/>
            <person name="Lang D."/>
            <person name="Vosolsobe S."/>
            <person name="Rombauts S."/>
            <person name="Wilhelmsson P.K.I."/>
            <person name="Janitza P."/>
            <person name="Kern R."/>
            <person name="Heyl A."/>
            <person name="Rumpler F."/>
            <person name="Villalobos L.I.A.C."/>
            <person name="Clay J.M."/>
            <person name="Skokan R."/>
            <person name="Toyoda A."/>
            <person name="Suzuki Y."/>
            <person name="Kagoshima H."/>
            <person name="Schijlen E."/>
            <person name="Tajeshwar N."/>
            <person name="Catarino B."/>
            <person name="Hetherington A.J."/>
            <person name="Saltykova A."/>
            <person name="Bonnot C."/>
            <person name="Breuninger H."/>
            <person name="Symeonidi A."/>
            <person name="Radhakrishnan G.V."/>
            <person name="Van Nieuwerburgh F."/>
            <person name="Deforce D."/>
            <person name="Chang C."/>
            <person name="Karol K.G."/>
            <person name="Hedrich R."/>
            <person name="Ulvskov P."/>
            <person name="Glockner G."/>
            <person name="Delwiche C.F."/>
            <person name="Petrasek J."/>
            <person name="Van de Peer Y."/>
            <person name="Friml J."/>
            <person name="Beilby M."/>
            <person name="Dolan L."/>
            <person name="Kohara Y."/>
            <person name="Sugano S."/>
            <person name="Fujiyama A."/>
            <person name="Delaux P.-M."/>
            <person name="Quint M."/>
            <person name="TheiBen G."/>
            <person name="Hagemann M."/>
            <person name="Harholt J."/>
            <person name="Dunand C."/>
            <person name="Zachgo S."/>
            <person name="Langdale J."/>
            <person name="Maumus F."/>
            <person name="Straeten D.V.D."/>
            <person name="Gould S.B."/>
            <person name="Rensing S.A."/>
        </authorList>
    </citation>
    <scope>NUCLEOTIDE SEQUENCE [LARGE SCALE GENOMIC DNA]</scope>
    <source>
        <strain evidence="3 4">S276</strain>
    </source>
</reference>
<evidence type="ECO:0000256" key="1">
    <source>
        <dbReference type="SAM" id="MobiDB-lite"/>
    </source>
</evidence>
<feature type="compositionally biased region" description="Basic and acidic residues" evidence="1">
    <location>
        <begin position="234"/>
        <end position="251"/>
    </location>
</feature>
<accession>A0A388M929</accession>
<feature type="region of interest" description="Disordered" evidence="1">
    <location>
        <begin position="730"/>
        <end position="750"/>
    </location>
</feature>
<feature type="compositionally biased region" description="Gly residues" evidence="1">
    <location>
        <begin position="895"/>
        <end position="905"/>
    </location>
</feature>
<feature type="region of interest" description="Disordered" evidence="1">
    <location>
        <begin position="826"/>
        <end position="857"/>
    </location>
</feature>